<evidence type="ECO:0000313" key="10">
    <source>
        <dbReference type="Proteomes" id="UP000655830"/>
    </source>
</evidence>
<accession>A0A926EHN5</accession>
<dbReference type="SUPFAM" id="SSF51445">
    <property type="entry name" value="(Trans)glycosidases"/>
    <property type="match status" value="1"/>
</dbReference>
<protein>
    <recommendedName>
        <fullName evidence="3">beta-N-acetylhexosaminidase</fullName>
        <ecNumber evidence="3">3.2.1.52</ecNumber>
    </recommendedName>
</protein>
<evidence type="ECO:0000313" key="9">
    <source>
        <dbReference type="EMBL" id="MBC8579764.1"/>
    </source>
</evidence>
<keyword evidence="10" id="KW-1185">Reference proteome</keyword>
<evidence type="ECO:0000256" key="5">
    <source>
        <dbReference type="ARBA" id="ARBA00023295"/>
    </source>
</evidence>
<evidence type="ECO:0000256" key="6">
    <source>
        <dbReference type="PIRSR" id="PIRSR625705-1"/>
    </source>
</evidence>
<dbReference type="GO" id="GO:0004563">
    <property type="term" value="F:beta-N-acetylhexosaminidase activity"/>
    <property type="evidence" value="ECO:0007669"/>
    <property type="project" value="UniProtKB-EC"/>
</dbReference>
<dbReference type="EMBL" id="JACRSY010000013">
    <property type="protein sequence ID" value="MBC8579764.1"/>
    <property type="molecule type" value="Genomic_DNA"/>
</dbReference>
<dbReference type="Gene3D" id="3.20.20.80">
    <property type="entry name" value="Glycosidases"/>
    <property type="match status" value="1"/>
</dbReference>
<comment type="catalytic activity">
    <reaction evidence="1">
        <text>Hydrolysis of terminal non-reducing N-acetyl-D-hexosamine residues in N-acetyl-beta-D-hexosaminides.</text>
        <dbReference type="EC" id="3.2.1.52"/>
    </reaction>
</comment>
<reference evidence="9" key="1">
    <citation type="submission" date="2020-08" db="EMBL/GenBank/DDBJ databases">
        <title>Genome public.</title>
        <authorList>
            <person name="Liu C."/>
            <person name="Sun Q."/>
        </authorList>
    </citation>
    <scope>NUCLEOTIDE SEQUENCE</scope>
    <source>
        <strain evidence="9">NSJ-12</strain>
    </source>
</reference>
<evidence type="ECO:0000256" key="3">
    <source>
        <dbReference type="ARBA" id="ARBA00012663"/>
    </source>
</evidence>
<organism evidence="9 10">
    <name type="scientific">Zhenhengia yiwuensis</name>
    <dbReference type="NCBI Taxonomy" id="2763666"/>
    <lineage>
        <taxon>Bacteria</taxon>
        <taxon>Bacillati</taxon>
        <taxon>Bacillota</taxon>
        <taxon>Clostridia</taxon>
        <taxon>Lachnospirales</taxon>
        <taxon>Lachnospiraceae</taxon>
        <taxon>Zhenhengia</taxon>
    </lineage>
</organism>
<evidence type="ECO:0000259" key="8">
    <source>
        <dbReference type="Pfam" id="PF02838"/>
    </source>
</evidence>
<dbReference type="Pfam" id="PF02838">
    <property type="entry name" value="Glyco_hydro_20b"/>
    <property type="match status" value="1"/>
</dbReference>
<dbReference type="InterPro" id="IPR029018">
    <property type="entry name" value="Hex-like_dom2"/>
</dbReference>
<dbReference type="Proteomes" id="UP000655830">
    <property type="component" value="Unassembled WGS sequence"/>
</dbReference>
<evidence type="ECO:0000256" key="2">
    <source>
        <dbReference type="ARBA" id="ARBA00006285"/>
    </source>
</evidence>
<gene>
    <name evidence="9" type="ORF">H8718_09505</name>
</gene>
<dbReference type="GO" id="GO:0030203">
    <property type="term" value="P:glycosaminoglycan metabolic process"/>
    <property type="evidence" value="ECO:0007669"/>
    <property type="project" value="TreeGrafter"/>
</dbReference>
<keyword evidence="5" id="KW-0326">Glycosidase</keyword>
<dbReference type="PANTHER" id="PTHR22600">
    <property type="entry name" value="BETA-HEXOSAMINIDASE"/>
    <property type="match status" value="1"/>
</dbReference>
<feature type="active site" description="Proton donor" evidence="6">
    <location>
        <position position="281"/>
    </location>
</feature>
<dbReference type="GO" id="GO:0005975">
    <property type="term" value="P:carbohydrate metabolic process"/>
    <property type="evidence" value="ECO:0007669"/>
    <property type="project" value="InterPro"/>
</dbReference>
<evidence type="ECO:0000259" key="7">
    <source>
        <dbReference type="Pfam" id="PF00728"/>
    </source>
</evidence>
<dbReference type="PRINTS" id="PR00738">
    <property type="entry name" value="GLHYDRLASE20"/>
</dbReference>
<proteinExistence type="inferred from homology"/>
<dbReference type="Pfam" id="PF00728">
    <property type="entry name" value="Glyco_hydro_20"/>
    <property type="match status" value="1"/>
</dbReference>
<sequence>MYIIPTPYKVILQEGIFKLRPDTLLLLEVSCNAEDLKAVQLLKEEILIELGLDLKINKGFKPFEKLSAIRLSKVEGEKEAYKLSINEKGVQIIGGSSTGLFYGLQTLRQIIRQQRTSLNYMMIEDKPYFKHRGFYHDVTRGKVPTLETLKLLVDRLAYYKINQFQLYIEHTFAFKGMSEVWVDKDPLTAEEILILDVYCKERHIELIPSLSTFGHLYEVLRTHSFTELCELEHVREEPYLFTGRNHTLNATDVRSIELVKNMLEQYIPLFRSDIFNICCDETFELGKGKSKAYADKVGVGKLYTQFLNQIVEFVKGHGKKVMFWSDVILHHPELLNEIPEDVIGLTWDYLSSADGEGIRTIAKAGRSQYVCPGVGGWSMMMNLVGNAFENIRRMVAYGVENGAIGVLNTDWGDFGHVNFLGNSIPGMAYGAGLSWNPNGEKDFETMYEAISLLEFGDHSKQVVGLLHKLSASQNVGWCELVRWKEKGEHPDWLDIDKILRGYQVATQVGEALVDLSGELKRYPIDMKGFIVAAKGIQLIDLFYLYLIKGEEMLEGAEEGYTPWKLAEAFEEWIYEFQNVWRMQNKESELAKVREVVMYVCHILRTSK</sequence>
<dbReference type="RefSeq" id="WP_249332713.1">
    <property type="nucleotide sequence ID" value="NZ_JACRSY010000013.1"/>
</dbReference>
<dbReference type="SUPFAM" id="SSF55545">
    <property type="entry name" value="beta-N-acetylhexosaminidase-like domain"/>
    <property type="match status" value="1"/>
</dbReference>
<dbReference type="InterPro" id="IPR017853">
    <property type="entry name" value="GH"/>
</dbReference>
<feature type="domain" description="Glycoside hydrolase family 20 catalytic" evidence="7">
    <location>
        <begin position="129"/>
        <end position="370"/>
    </location>
</feature>
<comment type="similarity">
    <text evidence="2">Belongs to the glycosyl hydrolase 20 family.</text>
</comment>
<dbReference type="AlphaFoldDB" id="A0A926EHN5"/>
<feature type="domain" description="Beta-hexosaminidase bacterial type N-terminal" evidence="8">
    <location>
        <begin position="2"/>
        <end position="125"/>
    </location>
</feature>
<dbReference type="CDD" id="cd06565">
    <property type="entry name" value="GH20_GcnA-like"/>
    <property type="match status" value="1"/>
</dbReference>
<dbReference type="InterPro" id="IPR015882">
    <property type="entry name" value="HEX_bac_N"/>
</dbReference>
<evidence type="ECO:0000256" key="4">
    <source>
        <dbReference type="ARBA" id="ARBA00022801"/>
    </source>
</evidence>
<dbReference type="InterPro" id="IPR015883">
    <property type="entry name" value="Glyco_hydro_20_cat"/>
</dbReference>
<dbReference type="InterPro" id="IPR025705">
    <property type="entry name" value="Beta_hexosaminidase_sua/sub"/>
</dbReference>
<dbReference type="GO" id="GO:0016020">
    <property type="term" value="C:membrane"/>
    <property type="evidence" value="ECO:0007669"/>
    <property type="project" value="TreeGrafter"/>
</dbReference>
<comment type="caution">
    <text evidence="9">The sequence shown here is derived from an EMBL/GenBank/DDBJ whole genome shotgun (WGS) entry which is preliminary data.</text>
</comment>
<keyword evidence="4" id="KW-0378">Hydrolase</keyword>
<dbReference type="PANTHER" id="PTHR22600:SF57">
    <property type="entry name" value="BETA-N-ACETYLHEXOSAMINIDASE"/>
    <property type="match status" value="1"/>
</dbReference>
<name>A0A926EHN5_9FIRM</name>
<dbReference type="EC" id="3.2.1.52" evidence="3"/>
<evidence type="ECO:0000256" key="1">
    <source>
        <dbReference type="ARBA" id="ARBA00001231"/>
    </source>
</evidence>
<dbReference type="Gene3D" id="3.30.379.10">
    <property type="entry name" value="Chitobiase/beta-hexosaminidase domain 2-like"/>
    <property type="match status" value="1"/>
</dbReference>